<dbReference type="Gene3D" id="3.90.950.10">
    <property type="match status" value="1"/>
</dbReference>
<reference evidence="10" key="1">
    <citation type="submission" date="2020-07" db="EMBL/GenBank/DDBJ databases">
        <title>Huge and variable diversity of episymbiotic CPR bacteria and DPANN archaea in groundwater ecosystems.</title>
        <authorList>
            <person name="He C.Y."/>
            <person name="Keren R."/>
            <person name="Whittaker M."/>
            <person name="Farag I.F."/>
            <person name="Doudna J."/>
            <person name="Cate J.H.D."/>
            <person name="Banfield J.F."/>
        </authorList>
    </citation>
    <scope>NUCLEOTIDE SEQUENCE</scope>
    <source>
        <strain evidence="10">NC_groundwater_717_Ag_S-0.2um_59_8</strain>
    </source>
</reference>
<dbReference type="FunFam" id="3.90.950.10:FF:000005">
    <property type="entry name" value="7-methyl-GTP pyrophosphatase"/>
    <property type="match status" value="1"/>
</dbReference>
<comment type="function">
    <text evidence="7">Nucleoside triphosphate pyrophosphatase that hydrolyzes 7-methyl-GTP (m(7)GTP). May have a dual role in cell division arrest and in preventing the incorporation of modified nucleotides into cellular nucleic acids.</text>
</comment>
<comment type="cofactor">
    <cofactor evidence="1 9">
        <name>a divalent metal cation</name>
        <dbReference type="ChEBI" id="CHEBI:60240"/>
    </cofactor>
</comment>
<gene>
    <name evidence="10" type="primary">maf</name>
    <name evidence="10" type="ORF">HYY65_00960</name>
</gene>
<keyword evidence="4 9" id="KW-0378">Hydrolase</keyword>
<evidence type="ECO:0000256" key="3">
    <source>
        <dbReference type="ARBA" id="ARBA00022490"/>
    </source>
</evidence>
<protein>
    <recommendedName>
        <fullName evidence="9">dTTP/UTP pyrophosphatase</fullName>
        <shortName evidence="9">dTTPase/UTPase</shortName>
        <ecNumber evidence="9">3.6.1.9</ecNumber>
    </recommendedName>
    <alternativeName>
        <fullName evidence="9">Nucleoside triphosphate pyrophosphatase</fullName>
    </alternativeName>
    <alternativeName>
        <fullName evidence="9">Nucleotide pyrophosphatase</fullName>
        <shortName evidence="9">Nucleotide PPase</shortName>
    </alternativeName>
</protein>
<comment type="catalytic activity">
    <reaction evidence="6">
        <text>N(7)-methyl-GTP + H2O = N(7)-methyl-GMP + diphosphate + H(+)</text>
        <dbReference type="Rhea" id="RHEA:58744"/>
        <dbReference type="ChEBI" id="CHEBI:15377"/>
        <dbReference type="ChEBI" id="CHEBI:15378"/>
        <dbReference type="ChEBI" id="CHEBI:33019"/>
        <dbReference type="ChEBI" id="CHEBI:58285"/>
        <dbReference type="ChEBI" id="CHEBI:87133"/>
    </reaction>
</comment>
<dbReference type="NCBIfam" id="TIGR00172">
    <property type="entry name" value="maf"/>
    <property type="match status" value="1"/>
</dbReference>
<comment type="subcellular location">
    <subcellularLocation>
        <location evidence="2 9">Cytoplasm</location>
    </subcellularLocation>
</comment>
<dbReference type="InterPro" id="IPR003697">
    <property type="entry name" value="Maf-like"/>
</dbReference>
<name>A0A932LZ67_UNCTE</name>
<dbReference type="EC" id="3.6.1.9" evidence="9"/>
<dbReference type="EMBL" id="JACPSX010000015">
    <property type="protein sequence ID" value="MBI3013644.1"/>
    <property type="molecule type" value="Genomic_DNA"/>
</dbReference>
<evidence type="ECO:0000256" key="5">
    <source>
        <dbReference type="ARBA" id="ARBA00023080"/>
    </source>
</evidence>
<evidence type="ECO:0000256" key="6">
    <source>
        <dbReference type="ARBA" id="ARBA00050213"/>
    </source>
</evidence>
<evidence type="ECO:0000313" key="10">
    <source>
        <dbReference type="EMBL" id="MBI3013644.1"/>
    </source>
</evidence>
<dbReference type="InterPro" id="IPR029001">
    <property type="entry name" value="ITPase-like_fam"/>
</dbReference>
<dbReference type="GO" id="GO:0009117">
    <property type="term" value="P:nucleotide metabolic process"/>
    <property type="evidence" value="ECO:0007669"/>
    <property type="project" value="UniProtKB-KW"/>
</dbReference>
<dbReference type="PANTHER" id="PTHR43213">
    <property type="entry name" value="BIFUNCTIONAL DTTP/UTP PYROPHOSPHATASE/METHYLTRANSFERASE PROTEIN-RELATED"/>
    <property type="match status" value="1"/>
</dbReference>
<dbReference type="PANTHER" id="PTHR43213:SF5">
    <property type="entry name" value="BIFUNCTIONAL DTTP_UTP PYROPHOSPHATASE_METHYLTRANSFERASE PROTEIN-RELATED"/>
    <property type="match status" value="1"/>
</dbReference>
<dbReference type="PIRSF" id="PIRSF006305">
    <property type="entry name" value="Maf"/>
    <property type="match status" value="1"/>
</dbReference>
<comment type="similarity">
    <text evidence="9">Belongs to the Maf family. YhdE subfamily.</text>
</comment>
<evidence type="ECO:0000256" key="8">
    <source>
        <dbReference type="ARBA" id="ARBA00060749"/>
    </source>
</evidence>
<comment type="caution">
    <text evidence="10">The sequence shown here is derived from an EMBL/GenBank/DDBJ whole genome shotgun (WGS) entry which is preliminary data.</text>
</comment>
<accession>A0A932LZ67</accession>
<comment type="caution">
    <text evidence="9">Lacks conserved residue(s) required for the propagation of feature annotation.</text>
</comment>
<comment type="function">
    <text evidence="9">Nucleoside triphosphate pyrophosphatase that hydrolyzes dTTP and UTP. May have a dual role in cell division arrest and in preventing the incorporation of modified nucleotides into cellular nucleic acids.</text>
</comment>
<dbReference type="HAMAP" id="MF_00528">
    <property type="entry name" value="Maf"/>
    <property type="match status" value="1"/>
</dbReference>
<comment type="similarity">
    <text evidence="8">Belongs to the Maf family. YceF subfamily.</text>
</comment>
<evidence type="ECO:0000256" key="1">
    <source>
        <dbReference type="ARBA" id="ARBA00001968"/>
    </source>
</evidence>
<feature type="site" description="Important for substrate specificity" evidence="9">
    <location>
        <position position="31"/>
    </location>
</feature>
<dbReference type="GO" id="GO:0005737">
    <property type="term" value="C:cytoplasm"/>
    <property type="evidence" value="ECO:0007669"/>
    <property type="project" value="UniProtKB-SubCell"/>
</dbReference>
<dbReference type="SUPFAM" id="SSF52972">
    <property type="entry name" value="ITPase-like"/>
    <property type="match status" value="1"/>
</dbReference>
<evidence type="ECO:0000313" key="11">
    <source>
        <dbReference type="Proteomes" id="UP000741360"/>
    </source>
</evidence>
<dbReference type="CDD" id="cd00555">
    <property type="entry name" value="Maf"/>
    <property type="match status" value="1"/>
</dbReference>
<evidence type="ECO:0000256" key="9">
    <source>
        <dbReference type="HAMAP-Rule" id="MF_00528"/>
    </source>
</evidence>
<evidence type="ECO:0000256" key="2">
    <source>
        <dbReference type="ARBA" id="ARBA00004496"/>
    </source>
</evidence>
<evidence type="ECO:0000256" key="4">
    <source>
        <dbReference type="ARBA" id="ARBA00022801"/>
    </source>
</evidence>
<organism evidence="10 11">
    <name type="scientific">Tectimicrobiota bacterium</name>
    <dbReference type="NCBI Taxonomy" id="2528274"/>
    <lineage>
        <taxon>Bacteria</taxon>
        <taxon>Pseudomonadati</taxon>
        <taxon>Nitrospinota/Tectimicrobiota group</taxon>
        <taxon>Candidatus Tectimicrobiota</taxon>
    </lineage>
</organism>
<keyword evidence="3 9" id="KW-0963">Cytoplasm</keyword>
<feature type="site" description="Important for substrate specificity" evidence="9">
    <location>
        <position position="89"/>
    </location>
</feature>
<keyword evidence="5 9" id="KW-0546">Nucleotide metabolism</keyword>
<feature type="site" description="Important for substrate specificity" evidence="9">
    <location>
        <position position="173"/>
    </location>
</feature>
<dbReference type="Proteomes" id="UP000741360">
    <property type="component" value="Unassembled WGS sequence"/>
</dbReference>
<proteinExistence type="inferred from homology"/>
<sequence length="223" mass="24434">MTPSRSANLKWSATSKDPARPEIFLASASPRRRQLLEQLGLIFQVHAPSLDETPRPGETPEDYALRLSEEKAFQVSWRHPEAVVIGADTVVILSGDMLGKPRDSDHAREMLTRLSGQTHQVITGITVLCPPRQIYLNQAVATEVTLKRLSREEIDHYVATGEPMDKAGAYGIQGKGALLVEKIAGCYNNVVGLPLFALGILLEQAEIRLWSPDSSPPAAAPRH</sequence>
<dbReference type="Pfam" id="PF02545">
    <property type="entry name" value="Maf"/>
    <property type="match status" value="1"/>
</dbReference>
<dbReference type="AlphaFoldDB" id="A0A932LZ67"/>
<comment type="catalytic activity">
    <reaction evidence="9">
        <text>UTP + H2O = UMP + diphosphate + H(+)</text>
        <dbReference type="Rhea" id="RHEA:29395"/>
        <dbReference type="ChEBI" id="CHEBI:15377"/>
        <dbReference type="ChEBI" id="CHEBI:15378"/>
        <dbReference type="ChEBI" id="CHEBI:33019"/>
        <dbReference type="ChEBI" id="CHEBI:46398"/>
        <dbReference type="ChEBI" id="CHEBI:57865"/>
        <dbReference type="EC" id="3.6.1.9"/>
    </reaction>
</comment>
<evidence type="ECO:0000256" key="7">
    <source>
        <dbReference type="ARBA" id="ARBA00053369"/>
    </source>
</evidence>
<feature type="active site" description="Proton acceptor" evidence="9">
    <location>
        <position position="88"/>
    </location>
</feature>
<dbReference type="GO" id="GO:0047429">
    <property type="term" value="F:nucleoside triphosphate diphosphatase activity"/>
    <property type="evidence" value="ECO:0007669"/>
    <property type="project" value="UniProtKB-EC"/>
</dbReference>
<comment type="catalytic activity">
    <reaction evidence="9">
        <text>dTTP + H2O = dTMP + diphosphate + H(+)</text>
        <dbReference type="Rhea" id="RHEA:28534"/>
        <dbReference type="ChEBI" id="CHEBI:15377"/>
        <dbReference type="ChEBI" id="CHEBI:15378"/>
        <dbReference type="ChEBI" id="CHEBI:33019"/>
        <dbReference type="ChEBI" id="CHEBI:37568"/>
        <dbReference type="ChEBI" id="CHEBI:63528"/>
        <dbReference type="EC" id="3.6.1.9"/>
    </reaction>
</comment>